<feature type="transmembrane region" description="Helical" evidence="10">
    <location>
        <begin position="265"/>
        <end position="284"/>
    </location>
</feature>
<dbReference type="FunFam" id="3.40.50.300:FF:000299">
    <property type="entry name" value="ABC transporter ATP-binding protein/permease"/>
    <property type="match status" value="1"/>
</dbReference>
<feature type="transmembrane region" description="Helical" evidence="10">
    <location>
        <begin position="71"/>
        <end position="92"/>
    </location>
</feature>
<dbReference type="PANTHER" id="PTHR24221:SF654">
    <property type="entry name" value="ATP-BINDING CASSETTE SUB-FAMILY B MEMBER 6"/>
    <property type="match status" value="1"/>
</dbReference>
<evidence type="ECO:0000313" key="13">
    <source>
        <dbReference type="EMBL" id="QGG48588.1"/>
    </source>
</evidence>
<proteinExistence type="predicted"/>
<dbReference type="KEGG" id="hcv:FTV88_2495"/>
<evidence type="ECO:0000259" key="11">
    <source>
        <dbReference type="PROSITE" id="PS50893"/>
    </source>
</evidence>
<evidence type="ECO:0000256" key="1">
    <source>
        <dbReference type="ARBA" id="ARBA00004651"/>
    </source>
</evidence>
<organism evidence="13 14">
    <name type="scientific">Heliorestis convoluta</name>
    <dbReference type="NCBI Taxonomy" id="356322"/>
    <lineage>
        <taxon>Bacteria</taxon>
        <taxon>Bacillati</taxon>
        <taxon>Bacillota</taxon>
        <taxon>Clostridia</taxon>
        <taxon>Eubacteriales</taxon>
        <taxon>Heliobacteriaceae</taxon>
        <taxon>Heliorestis</taxon>
    </lineage>
</organism>
<keyword evidence="14" id="KW-1185">Reference proteome</keyword>
<evidence type="ECO:0000256" key="8">
    <source>
        <dbReference type="ARBA" id="ARBA00022989"/>
    </source>
</evidence>
<dbReference type="Gene3D" id="3.40.50.300">
    <property type="entry name" value="P-loop containing nucleotide triphosphate hydrolases"/>
    <property type="match status" value="1"/>
</dbReference>
<dbReference type="GO" id="GO:0016887">
    <property type="term" value="F:ATP hydrolysis activity"/>
    <property type="evidence" value="ECO:0007669"/>
    <property type="project" value="InterPro"/>
</dbReference>
<feature type="transmembrane region" description="Helical" evidence="10">
    <location>
        <begin position="21"/>
        <end position="51"/>
    </location>
</feature>
<dbReference type="GO" id="GO:0034040">
    <property type="term" value="F:ATPase-coupled lipid transmembrane transporter activity"/>
    <property type="evidence" value="ECO:0007669"/>
    <property type="project" value="TreeGrafter"/>
</dbReference>
<keyword evidence="4 10" id="KW-0812">Transmembrane</keyword>
<evidence type="ECO:0000256" key="9">
    <source>
        <dbReference type="ARBA" id="ARBA00023136"/>
    </source>
</evidence>
<dbReference type="PROSITE" id="PS50929">
    <property type="entry name" value="ABC_TM1F"/>
    <property type="match status" value="1"/>
</dbReference>
<keyword evidence="9 10" id="KW-0472">Membrane</keyword>
<dbReference type="EMBL" id="CP045875">
    <property type="protein sequence ID" value="QGG48588.1"/>
    <property type="molecule type" value="Genomic_DNA"/>
</dbReference>
<reference evidence="14" key="1">
    <citation type="submission" date="2019-11" db="EMBL/GenBank/DDBJ databases">
        <title>Genome sequence of Heliorestis convoluta strain HH, an alkaliphilic and minimalistic phototrophic bacterium from a soda lake in Egypt.</title>
        <authorList>
            <person name="Dewey E.D."/>
            <person name="Stokes L.M."/>
            <person name="Burchell B.M."/>
            <person name="Shaffer K.N."/>
            <person name="Huntington A.M."/>
            <person name="Baker J.M."/>
            <person name="Nadendla S."/>
            <person name="Giglio M.G."/>
            <person name="Touchman J.W."/>
            <person name="Blankenship R.E."/>
            <person name="Madigan M.T."/>
            <person name="Sattley W.M."/>
        </authorList>
    </citation>
    <scope>NUCLEOTIDE SEQUENCE [LARGE SCALE GENOMIC DNA]</scope>
    <source>
        <strain evidence="14">HH</strain>
    </source>
</reference>
<dbReference type="InterPro" id="IPR003439">
    <property type="entry name" value="ABC_transporter-like_ATP-bd"/>
</dbReference>
<feature type="transmembrane region" description="Helical" evidence="10">
    <location>
        <begin position="154"/>
        <end position="172"/>
    </location>
</feature>
<gene>
    <name evidence="13" type="ORF">FTV88_2495</name>
</gene>
<dbReference type="PANTHER" id="PTHR24221">
    <property type="entry name" value="ATP-BINDING CASSETTE SUB-FAMILY B"/>
    <property type="match status" value="1"/>
</dbReference>
<dbReference type="AlphaFoldDB" id="A0A5Q2N0Q8"/>
<feature type="domain" description="ABC transporter" evidence="11">
    <location>
        <begin position="365"/>
        <end position="582"/>
    </location>
</feature>
<feature type="domain" description="ABC transmembrane type-1" evidence="12">
    <location>
        <begin position="20"/>
        <end position="322"/>
    </location>
</feature>
<dbReference type="GO" id="GO:0140359">
    <property type="term" value="F:ABC-type transporter activity"/>
    <property type="evidence" value="ECO:0007669"/>
    <property type="project" value="InterPro"/>
</dbReference>
<evidence type="ECO:0000256" key="10">
    <source>
        <dbReference type="SAM" id="Phobius"/>
    </source>
</evidence>
<dbReference type="PROSITE" id="PS00211">
    <property type="entry name" value="ABC_TRANSPORTER_1"/>
    <property type="match status" value="1"/>
</dbReference>
<dbReference type="GO" id="GO:0005886">
    <property type="term" value="C:plasma membrane"/>
    <property type="evidence" value="ECO:0007669"/>
    <property type="project" value="UniProtKB-SubCell"/>
</dbReference>
<keyword evidence="3" id="KW-1003">Cell membrane</keyword>
<dbReference type="InterPro" id="IPR003593">
    <property type="entry name" value="AAA+_ATPase"/>
</dbReference>
<keyword evidence="6" id="KW-0645">Protease</keyword>
<dbReference type="Pfam" id="PF00005">
    <property type="entry name" value="ABC_tran"/>
    <property type="match status" value="1"/>
</dbReference>
<dbReference type="GO" id="GO:0005524">
    <property type="term" value="F:ATP binding"/>
    <property type="evidence" value="ECO:0007669"/>
    <property type="project" value="UniProtKB-KW"/>
</dbReference>
<name>A0A5Q2N0Q8_9FIRM</name>
<keyword evidence="7" id="KW-0067">ATP-binding</keyword>
<keyword evidence="5" id="KW-0547">Nucleotide-binding</keyword>
<dbReference type="InterPro" id="IPR011527">
    <property type="entry name" value="ABC1_TM_dom"/>
</dbReference>
<protein>
    <submittedName>
        <fullName evidence="13">ABC transporter family protein</fullName>
    </submittedName>
</protein>
<evidence type="ECO:0000256" key="7">
    <source>
        <dbReference type="ARBA" id="ARBA00022840"/>
    </source>
</evidence>
<dbReference type="Gene3D" id="1.20.1560.10">
    <property type="entry name" value="ABC transporter type 1, transmembrane domain"/>
    <property type="match status" value="1"/>
</dbReference>
<dbReference type="SMART" id="SM00382">
    <property type="entry name" value="AAA"/>
    <property type="match status" value="1"/>
</dbReference>
<evidence type="ECO:0000256" key="5">
    <source>
        <dbReference type="ARBA" id="ARBA00022741"/>
    </source>
</evidence>
<dbReference type="InterPro" id="IPR039421">
    <property type="entry name" value="Type_1_exporter"/>
</dbReference>
<sequence length="582" mass="66311">MEIIKKLNDLLDRQEKKKYILLFLLMLMAAALEVFGLSMIIPFISLVINPAYMEEQPLVYQLYALLRFESYQAFLVTTTFALLSIFIFKNFFLYSMYSFKYRLTNDQQALIASRLYSTYLKRPYAFYLDRNSAELLRNTNEEVGLAFTRVVQPFLILATETLVLLAIAIFLLTIEPVITATAMVVLGGFVLLFFTFQRKKMIQLAQKQRTLRKEKVKWLKQGFEGGKEIKVNGKEKFFIEAFQNQAMPFAQINRYFQVIREVPKLFIESLVVVTILLITAMVILQGDTSQSLLPTLALYSMAAFRLMPSIQKIAGSMTQIKNGMPSLETIHSELLELEDEKSEREHELPSAKAIKGSSNKFHQAIEVKDIYYRYPNVKEYNLQKVSLTIPIGQSVAFVGPSGAGKTTLVDIILGLLQPEKGQVTIDGMDIYQNLRRWQQKIGYIPQSIYLSDDTIRNNVAFGYDGDQIADEAVWQALDAAQLKSFVEKQPQGLDTLVGERGVRLSGGQRQRIGIARALYHNPEILFLDEATSSLDQETEKGVMEAIEGLRGEKTLIIIAHRLSTIEHCDLVYEIRDGQLVEF</sequence>
<keyword evidence="6" id="KW-0788">Thiol protease</keyword>
<dbReference type="GO" id="GO:0008234">
    <property type="term" value="F:cysteine-type peptidase activity"/>
    <property type="evidence" value="ECO:0007669"/>
    <property type="project" value="UniProtKB-KW"/>
</dbReference>
<dbReference type="SUPFAM" id="SSF90123">
    <property type="entry name" value="ABC transporter transmembrane region"/>
    <property type="match status" value="1"/>
</dbReference>
<evidence type="ECO:0000256" key="6">
    <source>
        <dbReference type="ARBA" id="ARBA00022807"/>
    </source>
</evidence>
<feature type="transmembrane region" description="Helical" evidence="10">
    <location>
        <begin position="178"/>
        <end position="196"/>
    </location>
</feature>
<dbReference type="InterPro" id="IPR036640">
    <property type="entry name" value="ABC1_TM_sf"/>
</dbReference>
<evidence type="ECO:0000256" key="3">
    <source>
        <dbReference type="ARBA" id="ARBA00022475"/>
    </source>
</evidence>
<evidence type="ECO:0000256" key="2">
    <source>
        <dbReference type="ARBA" id="ARBA00022448"/>
    </source>
</evidence>
<evidence type="ECO:0000259" key="12">
    <source>
        <dbReference type="PROSITE" id="PS50929"/>
    </source>
</evidence>
<keyword evidence="6" id="KW-0378">Hydrolase</keyword>
<dbReference type="InterPro" id="IPR027417">
    <property type="entry name" value="P-loop_NTPase"/>
</dbReference>
<keyword evidence="2" id="KW-0813">Transport</keyword>
<dbReference type="InterPro" id="IPR017871">
    <property type="entry name" value="ABC_transporter-like_CS"/>
</dbReference>
<dbReference type="PROSITE" id="PS50893">
    <property type="entry name" value="ABC_TRANSPORTER_2"/>
    <property type="match status" value="1"/>
</dbReference>
<evidence type="ECO:0000313" key="14">
    <source>
        <dbReference type="Proteomes" id="UP000366051"/>
    </source>
</evidence>
<evidence type="ECO:0000256" key="4">
    <source>
        <dbReference type="ARBA" id="ARBA00022692"/>
    </source>
</evidence>
<accession>A0A5Q2N0Q8</accession>
<dbReference type="SUPFAM" id="SSF52540">
    <property type="entry name" value="P-loop containing nucleoside triphosphate hydrolases"/>
    <property type="match status" value="1"/>
</dbReference>
<dbReference type="Proteomes" id="UP000366051">
    <property type="component" value="Chromosome"/>
</dbReference>
<comment type="subcellular location">
    <subcellularLocation>
        <location evidence="1">Cell membrane</location>
        <topology evidence="1">Multi-pass membrane protein</topology>
    </subcellularLocation>
</comment>
<keyword evidence="8 10" id="KW-1133">Transmembrane helix</keyword>